<dbReference type="Proteomes" id="UP000050863">
    <property type="component" value="Unassembled WGS sequence"/>
</dbReference>
<name>A0A0R3M505_9BRAD</name>
<comment type="caution">
    <text evidence="2">The sequence shown here is derived from an EMBL/GenBank/DDBJ whole genome shotgun (WGS) entry which is preliminary data.</text>
</comment>
<dbReference type="EMBL" id="LLXZ01000003">
    <property type="protein sequence ID" value="KRR15287.1"/>
    <property type="molecule type" value="Genomic_DNA"/>
</dbReference>
<feature type="region of interest" description="Disordered" evidence="1">
    <location>
        <begin position="1"/>
        <end position="24"/>
    </location>
</feature>
<protein>
    <submittedName>
        <fullName evidence="2">Uncharacterized protein</fullName>
    </submittedName>
</protein>
<keyword evidence="3" id="KW-1185">Reference proteome</keyword>
<evidence type="ECO:0000313" key="3">
    <source>
        <dbReference type="Proteomes" id="UP000050863"/>
    </source>
</evidence>
<evidence type="ECO:0000256" key="1">
    <source>
        <dbReference type="SAM" id="MobiDB-lite"/>
    </source>
</evidence>
<feature type="region of interest" description="Disordered" evidence="1">
    <location>
        <begin position="226"/>
        <end position="263"/>
    </location>
</feature>
<evidence type="ECO:0000313" key="2">
    <source>
        <dbReference type="EMBL" id="KRR15287.1"/>
    </source>
</evidence>
<organism evidence="2 3">
    <name type="scientific">Bradyrhizobium jicamae</name>
    <dbReference type="NCBI Taxonomy" id="280332"/>
    <lineage>
        <taxon>Bacteria</taxon>
        <taxon>Pseudomonadati</taxon>
        <taxon>Pseudomonadota</taxon>
        <taxon>Alphaproteobacteria</taxon>
        <taxon>Hyphomicrobiales</taxon>
        <taxon>Nitrobacteraceae</taxon>
        <taxon>Bradyrhizobium</taxon>
    </lineage>
</organism>
<feature type="compositionally biased region" description="Basic and acidic residues" evidence="1">
    <location>
        <begin position="1"/>
        <end position="10"/>
    </location>
</feature>
<sequence length="263" mass="29346">MVSKPTEERSNIGLPPDIAQDHTADPQLGRASDVQNLAEGLSCGLSSLRERNRYSQFFSDDAATAKQRVRRVPLGLRAIAFSDHDIREALKRIERLRRNEFATPGQLFPLSNGALCQAALKMANNCQLESINRGPEEQGIRRIRVETQFAPVLAGFHPHSTGQRERRLPGSEARAKAHELCRPGFEVCPYEVPHRTATALARLQFNRFTDHLLGNGLACRRAGHERRQVGNPARHTFKGRGTARHLQNLCPRGSDRDDLQPAA</sequence>
<reference evidence="2 3" key="1">
    <citation type="submission" date="2014-03" db="EMBL/GenBank/DDBJ databases">
        <title>Bradyrhizobium valentinum sp. nov., isolated from effective nodules of Lupinus mariae-josephae, a lupine endemic of basic-lime soils in Eastern Spain.</title>
        <authorList>
            <person name="Duran D."/>
            <person name="Rey L."/>
            <person name="Navarro A."/>
            <person name="Busquets A."/>
            <person name="Imperial J."/>
            <person name="Ruiz-Argueso T."/>
        </authorList>
    </citation>
    <scope>NUCLEOTIDE SEQUENCE [LARGE SCALE GENOMIC DNA]</scope>
    <source>
        <strain evidence="2 3">PAC68</strain>
    </source>
</reference>
<dbReference type="STRING" id="280332.CQ12_15980"/>
<gene>
    <name evidence="2" type="ORF">CQ12_15980</name>
</gene>
<accession>A0A0R3M505</accession>
<dbReference type="AlphaFoldDB" id="A0A0R3M505"/>
<feature type="compositionally biased region" description="Basic and acidic residues" evidence="1">
    <location>
        <begin position="253"/>
        <end position="263"/>
    </location>
</feature>
<proteinExistence type="predicted"/>